<evidence type="ECO:0000256" key="1">
    <source>
        <dbReference type="SAM" id="MobiDB-lite"/>
    </source>
</evidence>
<reference evidence="2 3" key="1">
    <citation type="journal article" date="2013" name="Nat. Commun.">
        <title>Genome analysis reveals insights into physiology and longevity of the Brandt's bat Myotis brandtii.</title>
        <authorList>
            <person name="Seim I."/>
            <person name="Fang X."/>
            <person name="Xiong Z."/>
            <person name="Lobanov A.V."/>
            <person name="Huang Z."/>
            <person name="Ma S."/>
            <person name="Feng Y."/>
            <person name="Turanov A.A."/>
            <person name="Zhu Y."/>
            <person name="Lenz T.L."/>
            <person name="Gerashchenko M.V."/>
            <person name="Fan D."/>
            <person name="Hee Yim S."/>
            <person name="Yao X."/>
            <person name="Jordan D."/>
            <person name="Xiong Y."/>
            <person name="Ma Y."/>
            <person name="Lyapunov A.N."/>
            <person name="Chen G."/>
            <person name="Kulakova O.I."/>
            <person name="Sun Y."/>
            <person name="Lee S.G."/>
            <person name="Bronson R.T."/>
            <person name="Moskalev A.A."/>
            <person name="Sunyaev S.R."/>
            <person name="Zhang G."/>
            <person name="Krogh A."/>
            <person name="Wang J."/>
            <person name="Gladyshev V.N."/>
        </authorList>
    </citation>
    <scope>NUCLEOTIDE SEQUENCE [LARGE SCALE GENOMIC DNA]</scope>
</reference>
<feature type="region of interest" description="Disordered" evidence="1">
    <location>
        <begin position="38"/>
        <end position="58"/>
    </location>
</feature>
<organism evidence="2 3">
    <name type="scientific">Myotis brandtii</name>
    <name type="common">Brandt's bat</name>
    <dbReference type="NCBI Taxonomy" id="109478"/>
    <lineage>
        <taxon>Eukaryota</taxon>
        <taxon>Metazoa</taxon>
        <taxon>Chordata</taxon>
        <taxon>Craniata</taxon>
        <taxon>Vertebrata</taxon>
        <taxon>Euteleostomi</taxon>
        <taxon>Mammalia</taxon>
        <taxon>Eutheria</taxon>
        <taxon>Laurasiatheria</taxon>
        <taxon>Chiroptera</taxon>
        <taxon>Yangochiroptera</taxon>
        <taxon>Vespertilionidae</taxon>
        <taxon>Myotis</taxon>
    </lineage>
</organism>
<name>S7Q1N6_MYOBR</name>
<dbReference type="AlphaFoldDB" id="S7Q1N6"/>
<dbReference type="Proteomes" id="UP000052978">
    <property type="component" value="Unassembled WGS sequence"/>
</dbReference>
<proteinExistence type="predicted"/>
<evidence type="ECO:0000313" key="3">
    <source>
        <dbReference type="Proteomes" id="UP000052978"/>
    </source>
</evidence>
<keyword evidence="3" id="KW-1185">Reference proteome</keyword>
<evidence type="ECO:0000313" key="2">
    <source>
        <dbReference type="EMBL" id="EPQ14777.1"/>
    </source>
</evidence>
<gene>
    <name evidence="2" type="ORF">D623_10019599</name>
</gene>
<dbReference type="EMBL" id="KE164055">
    <property type="protein sequence ID" value="EPQ14777.1"/>
    <property type="molecule type" value="Genomic_DNA"/>
</dbReference>
<protein>
    <submittedName>
        <fullName evidence="2">Uncharacterized protein</fullName>
    </submittedName>
</protein>
<sequence>MKDGRYCEFSLMANCEGEGDAGRPPWRELWGLQRSALGSEWSPSAGPSGPPQFQPHLQSPEVCVPTAFSHQSRSHWVSIQLEVLNPSESLFVVSGV</sequence>
<accession>S7Q1N6</accession>